<protein>
    <submittedName>
        <fullName evidence="1">Uncharacterized protein</fullName>
    </submittedName>
</protein>
<proteinExistence type="predicted"/>
<dbReference type="RefSeq" id="WP_027293559.1">
    <property type="nucleotide sequence ID" value="NZ_CABMJZ010000006.1"/>
</dbReference>
<dbReference type="Proteomes" id="UP000306509">
    <property type="component" value="Unassembled WGS sequence"/>
</dbReference>
<accession>A0A4U8Q7J0</accession>
<organism evidence="1 2">
    <name type="scientific">Robinsoniella peoriensis</name>
    <dbReference type="NCBI Taxonomy" id="180332"/>
    <lineage>
        <taxon>Bacteria</taxon>
        <taxon>Bacillati</taxon>
        <taxon>Bacillota</taxon>
        <taxon>Clostridia</taxon>
        <taxon>Lachnospirales</taxon>
        <taxon>Lachnospiraceae</taxon>
        <taxon>Robinsoniella</taxon>
    </lineage>
</organism>
<keyword evidence="2" id="KW-1185">Reference proteome</keyword>
<evidence type="ECO:0000313" key="1">
    <source>
        <dbReference type="EMBL" id="TLD00890.1"/>
    </source>
</evidence>
<dbReference type="STRING" id="180332.GCA_000797495_04001"/>
<comment type="caution">
    <text evidence="1">The sequence shown here is derived from an EMBL/GenBank/DDBJ whole genome shotgun (WGS) entry which is preliminary data.</text>
</comment>
<name>A0A4U8Q7J0_9FIRM</name>
<evidence type="ECO:0000313" key="2">
    <source>
        <dbReference type="Proteomes" id="UP000306509"/>
    </source>
</evidence>
<dbReference type="AlphaFoldDB" id="A0A4U8Q7J0"/>
<gene>
    <name evidence="1" type="ORF">DSM106044_02086</name>
</gene>
<reference evidence="1 2" key="1">
    <citation type="journal article" date="2019" name="Anaerobe">
        <title>Detection of Robinsoniella peoriensis in multiple bone samples of a trauma patient.</title>
        <authorList>
            <person name="Schrottner P."/>
            <person name="Hartwich K."/>
            <person name="Bunk B."/>
            <person name="Schober I."/>
            <person name="Helbig S."/>
            <person name="Rudolph W.W."/>
            <person name="Gunzer F."/>
        </authorList>
    </citation>
    <scope>NUCLEOTIDE SEQUENCE [LARGE SCALE GENOMIC DNA]</scope>
    <source>
        <strain evidence="1 2">DSM 106044</strain>
    </source>
</reference>
<sequence>MSGYVLCQIKKAKNPYYIESISTNIYSIEELCYYLQQNIYLIDNTIINEKLCDWIRDELGLDKLYRKLYQQLDKDESIGNFILPIFKEIGYLSHQEFQQIQEEISKIEIQPDDLRRKMKADYLVEYGMYINGIQEYYQILKDRNPGNLGIQFYASILCNMAGAYAKLFLFEEAANCLWQSYGIVKSKDTFQKYLSLLPLYLSQEAYEKRLEEVKADKIMVAELQKRNAQICKEAEDSDLARSLKGMEPEEIVEKLKAQYHKSTCS</sequence>
<dbReference type="OrthoDB" id="1895216at2"/>
<dbReference type="EMBL" id="QGQD01000045">
    <property type="protein sequence ID" value="TLD00890.1"/>
    <property type="molecule type" value="Genomic_DNA"/>
</dbReference>